<accession>A0AC34GPM7</accession>
<protein>
    <submittedName>
        <fullName evidence="2">DM domain-containing protein</fullName>
    </submittedName>
</protein>
<organism evidence="1 2">
    <name type="scientific">Panagrolaimus sp. ES5</name>
    <dbReference type="NCBI Taxonomy" id="591445"/>
    <lineage>
        <taxon>Eukaryota</taxon>
        <taxon>Metazoa</taxon>
        <taxon>Ecdysozoa</taxon>
        <taxon>Nematoda</taxon>
        <taxon>Chromadorea</taxon>
        <taxon>Rhabditida</taxon>
        <taxon>Tylenchina</taxon>
        <taxon>Panagrolaimomorpha</taxon>
        <taxon>Panagrolaimoidea</taxon>
        <taxon>Panagrolaimidae</taxon>
        <taxon>Panagrolaimus</taxon>
    </lineage>
</organism>
<sequence length="108" mass="12197">MDSAEFDEIEYKNVLPALTSYKDYDPNERDDEGYDDEEYDRDQNTFRSNKGRLLYCRKCEGHGIQILLKGHTALCPYSQLASATSQVANNFSALSLGSMAGEIFEVVI</sequence>
<proteinExistence type="predicted"/>
<dbReference type="WBParaSite" id="ES5_v2.g6190.t1">
    <property type="protein sequence ID" value="ES5_v2.g6190.t1"/>
    <property type="gene ID" value="ES5_v2.g6190"/>
</dbReference>
<reference evidence="2" key="1">
    <citation type="submission" date="2022-11" db="UniProtKB">
        <authorList>
            <consortium name="WormBaseParasite"/>
        </authorList>
    </citation>
    <scope>IDENTIFICATION</scope>
</reference>
<name>A0AC34GPM7_9BILA</name>
<evidence type="ECO:0000313" key="1">
    <source>
        <dbReference type="Proteomes" id="UP000887579"/>
    </source>
</evidence>
<dbReference type="Proteomes" id="UP000887579">
    <property type="component" value="Unplaced"/>
</dbReference>
<evidence type="ECO:0000313" key="2">
    <source>
        <dbReference type="WBParaSite" id="ES5_v2.g6190.t1"/>
    </source>
</evidence>